<feature type="region of interest" description="Disordered" evidence="1">
    <location>
        <begin position="699"/>
        <end position="718"/>
    </location>
</feature>
<dbReference type="VEuPathDB" id="ToxoDB:ETH_00031505"/>
<dbReference type="AlphaFoldDB" id="U6L334"/>
<feature type="compositionally biased region" description="Polar residues" evidence="1">
    <location>
        <begin position="1091"/>
        <end position="1100"/>
    </location>
</feature>
<proteinExistence type="predicted"/>
<dbReference type="OrthoDB" id="448550at2759"/>
<reference evidence="2" key="2">
    <citation type="submission" date="2013-10" db="EMBL/GenBank/DDBJ databases">
        <authorList>
            <person name="Aslett M."/>
        </authorList>
    </citation>
    <scope>NUCLEOTIDE SEQUENCE [LARGE SCALE GENOMIC DNA]</scope>
    <source>
        <strain evidence="2">Houghton</strain>
    </source>
</reference>
<dbReference type="OMA" id="WGVSACA"/>
<feature type="region of interest" description="Disordered" evidence="1">
    <location>
        <begin position="650"/>
        <end position="689"/>
    </location>
</feature>
<dbReference type="RefSeq" id="XP_013233754.1">
    <property type="nucleotide sequence ID" value="XM_013378300.1"/>
</dbReference>
<dbReference type="EMBL" id="HG675748">
    <property type="protein sequence ID" value="CDJ43004.1"/>
    <property type="molecule type" value="Genomic_DNA"/>
</dbReference>
<name>U6L334_EIMTE</name>
<evidence type="ECO:0000256" key="1">
    <source>
        <dbReference type="SAM" id="MobiDB-lite"/>
    </source>
</evidence>
<gene>
    <name evidence="2" type="ORF">ETH_00031505</name>
</gene>
<feature type="compositionally biased region" description="Low complexity" evidence="1">
    <location>
        <begin position="1043"/>
        <end position="1061"/>
    </location>
</feature>
<feature type="compositionally biased region" description="Basic and acidic residues" evidence="1">
    <location>
        <begin position="650"/>
        <end position="660"/>
    </location>
</feature>
<reference evidence="2" key="1">
    <citation type="submission" date="2013-10" db="EMBL/GenBank/DDBJ databases">
        <title>Genomic analysis of the causative agents of coccidiosis in chickens.</title>
        <authorList>
            <person name="Reid A.J."/>
            <person name="Blake D."/>
            <person name="Billington K."/>
            <person name="Browne H."/>
            <person name="Dunn M."/>
            <person name="Hung S."/>
            <person name="Kawahara F."/>
            <person name="Miranda-Saavedra D."/>
            <person name="Mourier T."/>
            <person name="Nagra H."/>
            <person name="Otto T.D."/>
            <person name="Rawlings N."/>
            <person name="Sanchez A."/>
            <person name="Sanders M."/>
            <person name="Subramaniam C."/>
            <person name="Tay Y."/>
            <person name="Dear P."/>
            <person name="Doerig C."/>
            <person name="Gruber A."/>
            <person name="Parkinson J."/>
            <person name="Shirley M."/>
            <person name="Wan K.L."/>
            <person name="Berriman M."/>
            <person name="Tomley F."/>
            <person name="Pain A."/>
        </authorList>
    </citation>
    <scope>NUCLEOTIDE SEQUENCE [LARGE SCALE GENOMIC DNA]</scope>
    <source>
        <strain evidence="2">Houghton</strain>
    </source>
</reference>
<protein>
    <submittedName>
        <fullName evidence="2">Uncharacterized protein</fullName>
    </submittedName>
</protein>
<evidence type="ECO:0000313" key="2">
    <source>
        <dbReference type="EMBL" id="CDJ43004.1"/>
    </source>
</evidence>
<evidence type="ECO:0000313" key="3">
    <source>
        <dbReference type="Proteomes" id="UP000030747"/>
    </source>
</evidence>
<accession>U6L334</accession>
<feature type="region of interest" description="Disordered" evidence="1">
    <location>
        <begin position="1041"/>
        <end position="1063"/>
    </location>
</feature>
<sequence length="1155" mass="125099">MTLALRLTPFGLEQKGVYIQQDRHDEYYEQLLYPYQKNSITGDCCCVSALLLGDQNAGKSALLYAFVAAQDPRYTALTCLLPIIQAEFANRRELFSMHDAAAAAEGISPADGQVKTTSEGDVHQGRAVCRCGDEQGEKQHYSSLSSPSAPRGAETATAAAMKTKLQETVPAGTVEALLCQSRDELPFLDSDVARSAALLTAEDFAFFCNEFGIHQEQQRGLRLKVNKSRYVLLHFLEFGGDQLDRMNAFLQFRSSCSCGKNCSSDPSKCVNKCTFRSDCRECDQAAATALLLQERDCMTKETAAKAPSAPAPTLIAAGVNETVSAREAGQSRARYAAVTAAQASLLAQSLRASFLLAAEAPVVLYFINCSTMFISRSASGAPETTVSVELNASAFLTLLLRLHACCSVGSGKRLLHFVCSRLACRSVAAVTSGGELRASAVEGCSESSTGCCCSGFDQEQNFRMALESLRTFVWRLCSDNAANAAAAAVVSATAAETIEAVRRTLDQPFESLYCRFLAVAGSSDNSSNCVGQGTVARNCISWVPFEDCWGVSACARIKDEEEALQRCGSVCFLQRLLNFVWDVCMPLPVCTTFDFRDVSAVRIIERSSRQYGEREQQQCAAWGPSWQLCVASIVQLLARLLALLSEAEDHAKEDTNRTNETEMEGGKSATADALHSRLDRATTSESETSKYGVGKLAAHSWKMQKPRQQQSQQRHEGLEGESGRQLISLFSTCVQQRRQQQQRVYLPGKVCIDLWISYTDWEDFISNFDPVEQQQQQEQQQRHPKQQQQFTVSSTGEVLTTSTLEKDFLLLLPAAAAVAAFTSLAAAFVSLGCCLPCCADGGPWGPLAVQLTVCLEATEVPVTLLVLPEVLHEHFVGIQRQTQLRQQQEVRLHQKELLERSGGACLAAVRLPFHPAVARLVDNVLSCCAREPLPADFWEAGAGAAGAAAAVAGAAATAATAAQVVGHTVLTLARQRVGEALHAAAGSVQVLLLHQLQQIMHRGNDDEATFEEPLVNSLQVLLHLAGDAVLIEQITKATDPTRSYGQQSQLQQGSSSQGTSQFHAEGPFFSEQQMFWIVNLQAPAAASSAAKTENSTSGGETTVERDRYDIQTVDKRALLDPALQRLNGMLAASGLVVLSSRNEQSCSSDVPNLKP</sequence>
<dbReference type="GeneID" id="25255372"/>
<dbReference type="Proteomes" id="UP000030747">
    <property type="component" value="Unassembled WGS sequence"/>
</dbReference>
<keyword evidence="3" id="KW-1185">Reference proteome</keyword>
<feature type="region of interest" description="Disordered" evidence="1">
    <location>
        <begin position="1087"/>
        <end position="1107"/>
    </location>
</feature>
<dbReference type="VEuPathDB" id="ToxoDB:ETH2_1580200"/>
<organism evidence="2 3">
    <name type="scientific">Eimeria tenella</name>
    <name type="common">Coccidian parasite</name>
    <dbReference type="NCBI Taxonomy" id="5802"/>
    <lineage>
        <taxon>Eukaryota</taxon>
        <taxon>Sar</taxon>
        <taxon>Alveolata</taxon>
        <taxon>Apicomplexa</taxon>
        <taxon>Conoidasida</taxon>
        <taxon>Coccidia</taxon>
        <taxon>Eucoccidiorida</taxon>
        <taxon>Eimeriorina</taxon>
        <taxon>Eimeriidae</taxon>
        <taxon>Eimeria</taxon>
    </lineage>
</organism>